<dbReference type="SMART" id="SM00093">
    <property type="entry name" value="SERPIN"/>
    <property type="match status" value="1"/>
</dbReference>
<dbReference type="EMBL" id="RHLK01000008">
    <property type="protein sequence ID" value="MVP00895.1"/>
    <property type="molecule type" value="Genomic_DNA"/>
</dbReference>
<dbReference type="PROSITE" id="PS51257">
    <property type="entry name" value="PROKAR_LIPOPROTEIN"/>
    <property type="match status" value="1"/>
</dbReference>
<dbReference type="InterPro" id="IPR042185">
    <property type="entry name" value="Serpin_sf_2"/>
</dbReference>
<evidence type="ECO:0000259" key="3">
    <source>
        <dbReference type="SMART" id="SM00093"/>
    </source>
</evidence>
<dbReference type="AlphaFoldDB" id="A0A7X3K0A7"/>
<dbReference type="GO" id="GO:0005615">
    <property type="term" value="C:extracellular space"/>
    <property type="evidence" value="ECO:0007669"/>
    <property type="project" value="InterPro"/>
</dbReference>
<dbReference type="PROSITE" id="PS00284">
    <property type="entry name" value="SERPIN"/>
    <property type="match status" value="1"/>
</dbReference>
<sequence>MKGSIILTFTKLTAGFVVLSLLSSCSLSAKPSQISIQDRQETASNLDTKVVKAANGFGLQIHKQLALQDPDVNIFLSPLSISMALGMAYNGSSGTTKEQMASALGWKGMSDEEINRGNQTLNTLLQKSGKGVEVHMANSMWLRKDFSFNKKFLDTNKTYYGAKAEELDFNDSDKTVQTINKWVDEQTKAKIPNLLKQVDPSDVMFLVNAVYFKGAWTQEFRTADTKDDLFKKKNGSSKTVKMMSQQGSYEYVKAEDYEAVRLPYGEGQMDLLVVLPDEQSTLQALQEKIWQDPSQFQKPFKKSSGQIRIPRFKAEYGKSLIESLKKMGMNIPFDPLQADLSRIAATPPNLFIGKVTHKSYIEVNEKGTEAAAATVVGVKTTSLEQPQDPFDLKVDRPFFIAIEDRQTGAWLFVGSIVEP</sequence>
<dbReference type="SUPFAM" id="SSF56574">
    <property type="entry name" value="Serpins"/>
    <property type="match status" value="1"/>
</dbReference>
<accession>A0A7X3K0A7</accession>
<name>A0A7X3K0A7_9BACL</name>
<dbReference type="GO" id="GO:0004867">
    <property type="term" value="F:serine-type endopeptidase inhibitor activity"/>
    <property type="evidence" value="ECO:0007669"/>
    <property type="project" value="InterPro"/>
</dbReference>
<protein>
    <submittedName>
        <fullName evidence="4">Serpin family protein</fullName>
    </submittedName>
</protein>
<dbReference type="InterPro" id="IPR000215">
    <property type="entry name" value="Serpin_fam"/>
</dbReference>
<reference evidence="4 5" key="1">
    <citation type="journal article" date="2019" name="Microorganisms">
        <title>Paenibacillus lutrae sp. nov., A Chitinolytic Species Isolated from A River Otter in Castril Natural Park, Granada, Spain.</title>
        <authorList>
            <person name="Rodriguez M."/>
            <person name="Reina J.C."/>
            <person name="Bejar V."/>
            <person name="Llamas I."/>
        </authorList>
    </citation>
    <scope>NUCLEOTIDE SEQUENCE [LARGE SCALE GENOMIC DNA]</scope>
    <source>
        <strain evidence="4 5">N10</strain>
    </source>
</reference>
<comment type="similarity">
    <text evidence="1">Belongs to the serpin family.</text>
</comment>
<proteinExistence type="inferred from homology"/>
<dbReference type="Gene3D" id="2.30.39.10">
    <property type="entry name" value="Alpha-1-antitrypsin, domain 1"/>
    <property type="match status" value="1"/>
</dbReference>
<dbReference type="Gene3D" id="3.30.497.10">
    <property type="entry name" value="Antithrombin, subunit I, domain 2"/>
    <property type="match status" value="1"/>
</dbReference>
<dbReference type="PANTHER" id="PTHR11461:SF211">
    <property type="entry name" value="GH10112P-RELATED"/>
    <property type="match status" value="1"/>
</dbReference>
<feature type="chain" id="PRO_5039622578" evidence="2">
    <location>
        <begin position="30"/>
        <end position="419"/>
    </location>
</feature>
<gene>
    <name evidence="4" type="ORF">EDM21_15400</name>
</gene>
<evidence type="ECO:0000313" key="4">
    <source>
        <dbReference type="EMBL" id="MVP00895.1"/>
    </source>
</evidence>
<evidence type="ECO:0000256" key="2">
    <source>
        <dbReference type="SAM" id="SignalP"/>
    </source>
</evidence>
<organism evidence="4 5">
    <name type="scientific">Paenibacillus lutrae</name>
    <dbReference type="NCBI Taxonomy" id="2078573"/>
    <lineage>
        <taxon>Bacteria</taxon>
        <taxon>Bacillati</taxon>
        <taxon>Bacillota</taxon>
        <taxon>Bacilli</taxon>
        <taxon>Bacillales</taxon>
        <taxon>Paenibacillaceae</taxon>
        <taxon>Paenibacillus</taxon>
    </lineage>
</organism>
<feature type="domain" description="Serpin" evidence="3">
    <location>
        <begin position="59"/>
        <end position="419"/>
    </location>
</feature>
<dbReference type="InterPro" id="IPR023796">
    <property type="entry name" value="Serpin_dom"/>
</dbReference>
<evidence type="ECO:0000313" key="5">
    <source>
        <dbReference type="Proteomes" id="UP000490800"/>
    </source>
</evidence>
<dbReference type="InterPro" id="IPR023795">
    <property type="entry name" value="Serpin_CS"/>
</dbReference>
<dbReference type="FunFam" id="3.30.497.10:FF:000001">
    <property type="entry name" value="Serine protease inhibitor"/>
    <property type="match status" value="1"/>
</dbReference>
<feature type="signal peptide" evidence="2">
    <location>
        <begin position="1"/>
        <end position="29"/>
    </location>
</feature>
<evidence type="ECO:0000256" key="1">
    <source>
        <dbReference type="RuleBase" id="RU000411"/>
    </source>
</evidence>
<dbReference type="CDD" id="cd19588">
    <property type="entry name" value="serpin_miropin-like"/>
    <property type="match status" value="1"/>
</dbReference>
<keyword evidence="5" id="KW-1185">Reference proteome</keyword>
<comment type="caution">
    <text evidence="4">The sequence shown here is derived from an EMBL/GenBank/DDBJ whole genome shotgun (WGS) entry which is preliminary data.</text>
</comment>
<dbReference type="Proteomes" id="UP000490800">
    <property type="component" value="Unassembled WGS sequence"/>
</dbReference>
<dbReference type="PANTHER" id="PTHR11461">
    <property type="entry name" value="SERINE PROTEASE INHIBITOR, SERPIN"/>
    <property type="match status" value="1"/>
</dbReference>
<keyword evidence="2" id="KW-0732">Signal</keyword>
<dbReference type="InterPro" id="IPR042178">
    <property type="entry name" value="Serpin_sf_1"/>
</dbReference>
<dbReference type="InterPro" id="IPR036186">
    <property type="entry name" value="Serpin_sf"/>
</dbReference>
<dbReference type="Pfam" id="PF00079">
    <property type="entry name" value="Serpin"/>
    <property type="match status" value="1"/>
</dbReference>